<name>K2QP43_9FLAO</name>
<comment type="caution">
    <text evidence="2">The sequence shown here is derived from an EMBL/GenBank/DDBJ whole genome shotgun (WGS) entry which is preliminary data.</text>
</comment>
<keyword evidence="3" id="KW-1185">Reference proteome</keyword>
<keyword evidence="1" id="KW-0812">Transmembrane</keyword>
<sequence length="84" mass="9799">MKYLIQILFICILFGFGSGIYVKSQINDLSGDQILGVTVLFTVFILFPLFIYHRSKGKKMSDYMFTKENIDKMSNKDKKYPDNQ</sequence>
<evidence type="ECO:0000313" key="2">
    <source>
        <dbReference type="EMBL" id="EKF56697.1"/>
    </source>
</evidence>
<dbReference type="RefSeq" id="WP_008990026.1">
    <property type="nucleotide sequence ID" value="NZ_AMSG01000001.1"/>
</dbReference>
<accession>K2QP43</accession>
<dbReference type="AlphaFoldDB" id="K2QP43"/>
<dbReference type="EMBL" id="AMSG01000001">
    <property type="protein sequence ID" value="EKF56697.1"/>
    <property type="molecule type" value="Genomic_DNA"/>
</dbReference>
<dbReference type="STRING" id="555500.I215_00745"/>
<protein>
    <submittedName>
        <fullName evidence="2">Uncharacterized protein</fullName>
    </submittedName>
</protein>
<proteinExistence type="predicted"/>
<feature type="transmembrane region" description="Helical" evidence="1">
    <location>
        <begin position="34"/>
        <end position="52"/>
    </location>
</feature>
<evidence type="ECO:0000313" key="3">
    <source>
        <dbReference type="Proteomes" id="UP000007364"/>
    </source>
</evidence>
<reference evidence="2 3" key="1">
    <citation type="journal article" date="2012" name="J. Bacteriol.">
        <title>Genome Sequence of Galbibacter marinum Type Strain ck-I2-15.</title>
        <authorList>
            <person name="Lai Q."/>
            <person name="Li C."/>
            <person name="Shao Z."/>
        </authorList>
    </citation>
    <scope>NUCLEOTIDE SEQUENCE [LARGE SCALE GENOMIC DNA]</scope>
    <source>
        <strain evidence="3">ck-I2-15</strain>
    </source>
</reference>
<evidence type="ECO:0000256" key="1">
    <source>
        <dbReference type="SAM" id="Phobius"/>
    </source>
</evidence>
<gene>
    <name evidence="2" type="ORF">I215_00745</name>
</gene>
<keyword evidence="1" id="KW-1133">Transmembrane helix</keyword>
<dbReference type="Proteomes" id="UP000007364">
    <property type="component" value="Unassembled WGS sequence"/>
</dbReference>
<dbReference type="OrthoDB" id="1145018at2"/>
<organism evidence="2 3">
    <name type="scientific">Galbibacter marinus</name>
    <dbReference type="NCBI Taxonomy" id="555500"/>
    <lineage>
        <taxon>Bacteria</taxon>
        <taxon>Pseudomonadati</taxon>
        <taxon>Bacteroidota</taxon>
        <taxon>Flavobacteriia</taxon>
        <taxon>Flavobacteriales</taxon>
        <taxon>Flavobacteriaceae</taxon>
        <taxon>Galbibacter</taxon>
    </lineage>
</organism>
<keyword evidence="1" id="KW-0472">Membrane</keyword>